<dbReference type="Proteomes" id="UP001196408">
    <property type="component" value="Unassembled WGS sequence"/>
</dbReference>
<dbReference type="InterPro" id="IPR035895">
    <property type="entry name" value="HPr-like_sf"/>
</dbReference>
<keyword evidence="2" id="KW-0963">Cytoplasm</keyword>
<evidence type="ECO:0000256" key="1">
    <source>
        <dbReference type="ARBA" id="ARBA00004496"/>
    </source>
</evidence>
<evidence type="ECO:0000313" key="5">
    <source>
        <dbReference type="EMBL" id="MBV3382372.1"/>
    </source>
</evidence>
<gene>
    <name evidence="5" type="ORF">KSV97_03815</name>
    <name evidence="6" type="ORF">KSW06_04160</name>
</gene>
<dbReference type="GO" id="GO:0009401">
    <property type="term" value="P:phosphoenolpyruvate-dependent sugar phosphotransferase system"/>
    <property type="evidence" value="ECO:0007669"/>
    <property type="project" value="UniProtKB-KW"/>
</dbReference>
<dbReference type="PANTHER" id="PTHR33705">
    <property type="entry name" value="PHOSPHOCARRIER PROTEIN HPR"/>
    <property type="match status" value="1"/>
</dbReference>
<dbReference type="PRINTS" id="PR00107">
    <property type="entry name" value="PHOSPHOCPHPR"/>
</dbReference>
<dbReference type="InterPro" id="IPR050399">
    <property type="entry name" value="HPr"/>
</dbReference>
<dbReference type="RefSeq" id="WP_117458270.1">
    <property type="nucleotide sequence ID" value="NZ_CAXVKV010000017.1"/>
</dbReference>
<evidence type="ECO:0000313" key="7">
    <source>
        <dbReference type="Proteomes" id="UP001196408"/>
    </source>
</evidence>
<dbReference type="CDD" id="cd00367">
    <property type="entry name" value="PTS-HPr_like"/>
    <property type="match status" value="1"/>
</dbReference>
<dbReference type="GeneID" id="301324235"/>
<dbReference type="AlphaFoldDB" id="A0AAW4MSW6"/>
<keyword evidence="3" id="KW-0598">Phosphotransferase system</keyword>
<evidence type="ECO:0000259" key="4">
    <source>
        <dbReference type="PROSITE" id="PS51350"/>
    </source>
</evidence>
<protein>
    <submittedName>
        <fullName evidence="5">HPr family phosphocarrier protein</fullName>
    </submittedName>
</protein>
<evidence type="ECO:0000256" key="2">
    <source>
        <dbReference type="ARBA" id="ARBA00022490"/>
    </source>
</evidence>
<proteinExistence type="predicted"/>
<dbReference type="GO" id="GO:0005737">
    <property type="term" value="C:cytoplasm"/>
    <property type="evidence" value="ECO:0007669"/>
    <property type="project" value="UniProtKB-SubCell"/>
</dbReference>
<dbReference type="PANTHER" id="PTHR33705:SF2">
    <property type="entry name" value="PHOSPHOCARRIER PROTEIN NPR"/>
    <property type="match status" value="1"/>
</dbReference>
<dbReference type="EMBL" id="JAHOEL010000018">
    <property type="protein sequence ID" value="MBV3392462.1"/>
    <property type="molecule type" value="Genomic_DNA"/>
</dbReference>
<dbReference type="SUPFAM" id="SSF55594">
    <property type="entry name" value="HPr-like"/>
    <property type="match status" value="1"/>
</dbReference>
<dbReference type="InterPro" id="IPR002114">
    <property type="entry name" value="PTS_HPr_Ser_P_site"/>
</dbReference>
<dbReference type="Gene3D" id="3.30.1340.10">
    <property type="entry name" value="HPr-like"/>
    <property type="match status" value="1"/>
</dbReference>
<sequence>MAKTLACIVTDPVGLYATPAMDLIEVAKTFDSDFTLTYSGKTVNLKSMMGVLSLGIPTKAKIVITADGEDEETGIKAVHEKMKELGIIG</sequence>
<dbReference type="Pfam" id="PF00381">
    <property type="entry name" value="PTS-HPr"/>
    <property type="match status" value="1"/>
</dbReference>
<feature type="domain" description="HPr" evidence="4">
    <location>
        <begin position="1"/>
        <end position="89"/>
    </location>
</feature>
<evidence type="ECO:0000256" key="3">
    <source>
        <dbReference type="ARBA" id="ARBA00022683"/>
    </source>
</evidence>
<dbReference type="NCBIfam" id="TIGR01003">
    <property type="entry name" value="PTS_HPr_family"/>
    <property type="match status" value="1"/>
</dbReference>
<name>A0AAW4MSW6_9FIRM</name>
<dbReference type="Proteomes" id="UP001197492">
    <property type="component" value="Unassembled WGS sequence"/>
</dbReference>
<reference evidence="5 8" key="1">
    <citation type="submission" date="2021-06" db="EMBL/GenBank/DDBJ databases">
        <title>Collection of gut derived symbiotic bacterial strains cultured from healthy donors.</title>
        <authorList>
            <person name="Lin H."/>
            <person name="Littmann E."/>
            <person name="Pamer E.G."/>
        </authorList>
    </citation>
    <scope>NUCLEOTIDE SEQUENCE</scope>
    <source>
        <strain evidence="6 8">MSK.21.70</strain>
        <strain evidence="5">MSK.21.82</strain>
    </source>
</reference>
<accession>A0AAW4MSW6</accession>
<dbReference type="PROSITE" id="PS51350">
    <property type="entry name" value="PTS_HPR_DOM"/>
    <property type="match status" value="1"/>
</dbReference>
<dbReference type="EMBL" id="JAHOEF010000016">
    <property type="protein sequence ID" value="MBV3382372.1"/>
    <property type="molecule type" value="Genomic_DNA"/>
</dbReference>
<evidence type="ECO:0000313" key="8">
    <source>
        <dbReference type="Proteomes" id="UP001197492"/>
    </source>
</evidence>
<organism evidence="5 7">
    <name type="scientific">Catenibacterium mitsuokai</name>
    <dbReference type="NCBI Taxonomy" id="100886"/>
    <lineage>
        <taxon>Bacteria</taxon>
        <taxon>Bacillati</taxon>
        <taxon>Bacillota</taxon>
        <taxon>Erysipelotrichia</taxon>
        <taxon>Erysipelotrichales</taxon>
        <taxon>Coprobacillaceae</taxon>
        <taxon>Catenibacterium</taxon>
    </lineage>
</organism>
<keyword evidence="8" id="KW-1185">Reference proteome</keyword>
<dbReference type="PROSITE" id="PS00589">
    <property type="entry name" value="PTS_HPR_SER"/>
    <property type="match status" value="1"/>
</dbReference>
<evidence type="ECO:0000313" key="6">
    <source>
        <dbReference type="EMBL" id="MBV3392462.1"/>
    </source>
</evidence>
<dbReference type="InterPro" id="IPR000032">
    <property type="entry name" value="HPr-like"/>
</dbReference>
<comment type="subcellular location">
    <subcellularLocation>
        <location evidence="1">Cytoplasm</location>
    </subcellularLocation>
</comment>
<comment type="caution">
    <text evidence="5">The sequence shown here is derived from an EMBL/GenBank/DDBJ whole genome shotgun (WGS) entry which is preliminary data.</text>
</comment>